<gene>
    <name evidence="2" type="ORF">MPEAHAMD_1347</name>
</gene>
<dbReference type="Pfam" id="PF05685">
    <property type="entry name" value="Uma2"/>
    <property type="match status" value="1"/>
</dbReference>
<dbReference type="CDD" id="cd06260">
    <property type="entry name" value="DUF820-like"/>
    <property type="match status" value="1"/>
</dbReference>
<dbReference type="Proteomes" id="UP001055286">
    <property type="component" value="Unassembled WGS sequence"/>
</dbReference>
<accession>A0AA37M3B9</accession>
<evidence type="ECO:0000313" key="3">
    <source>
        <dbReference type="Proteomes" id="UP001055286"/>
    </source>
</evidence>
<dbReference type="InterPro" id="IPR011335">
    <property type="entry name" value="Restrct_endonuc-II-like"/>
</dbReference>
<dbReference type="InterPro" id="IPR012296">
    <property type="entry name" value="Nuclease_put_TT1808"/>
</dbReference>
<dbReference type="Gene3D" id="3.90.1570.10">
    <property type="entry name" value="tt1808, chain A"/>
    <property type="match status" value="1"/>
</dbReference>
<dbReference type="PANTHER" id="PTHR36558:SF1">
    <property type="entry name" value="RESTRICTION ENDONUCLEASE DOMAIN-CONTAINING PROTEIN-RELATED"/>
    <property type="match status" value="1"/>
</dbReference>
<organism evidence="2 3">
    <name type="scientific">Methylobacterium frigidaeris</name>
    <dbReference type="NCBI Taxonomy" id="2038277"/>
    <lineage>
        <taxon>Bacteria</taxon>
        <taxon>Pseudomonadati</taxon>
        <taxon>Pseudomonadota</taxon>
        <taxon>Alphaproteobacteria</taxon>
        <taxon>Hyphomicrobiales</taxon>
        <taxon>Methylobacteriaceae</taxon>
        <taxon>Methylobacterium</taxon>
    </lineage>
</organism>
<reference evidence="2" key="1">
    <citation type="journal article" date="2016" name="Front. Microbiol.">
        <title>Genome Sequence of the Piezophilic, Mesophilic Sulfate-Reducing Bacterium Desulfovibrio indicus J2T.</title>
        <authorList>
            <person name="Cao J."/>
            <person name="Maignien L."/>
            <person name="Shao Z."/>
            <person name="Alain K."/>
            <person name="Jebbar M."/>
        </authorList>
    </citation>
    <scope>NUCLEOTIDE SEQUENCE</scope>
    <source>
        <strain evidence="2">JCM 32048</strain>
    </source>
</reference>
<reference evidence="2" key="2">
    <citation type="submission" date="2021-08" db="EMBL/GenBank/DDBJ databases">
        <authorList>
            <person name="Tani A."/>
            <person name="Ola A."/>
            <person name="Ogura Y."/>
            <person name="Katsura K."/>
            <person name="Hayashi T."/>
        </authorList>
    </citation>
    <scope>NUCLEOTIDE SEQUENCE</scope>
    <source>
        <strain evidence="2">JCM 32048</strain>
    </source>
</reference>
<protein>
    <recommendedName>
        <fullName evidence="1">Putative restriction endonuclease domain-containing protein</fullName>
    </recommendedName>
</protein>
<dbReference type="SUPFAM" id="SSF52980">
    <property type="entry name" value="Restriction endonuclease-like"/>
    <property type="match status" value="1"/>
</dbReference>
<proteinExistence type="predicted"/>
<dbReference type="EMBL" id="BPQJ01000005">
    <property type="protein sequence ID" value="GJD61207.1"/>
    <property type="molecule type" value="Genomic_DNA"/>
</dbReference>
<sequence length="203" mass="23316">MEDRVPRSGRLTVAEFDRFVDAQQDEHDWELVDGGIVMMTNPTENHEQIAGNLGAPLKLAMDAQGCRSYRGGMRVLRDYDGRGRDKPKPDIDVRCGPRQNRTFVTDPLVIVEVLSPSTMDRDRGPKLSFYKLSFYKSLPTLRHFVLVYQDQMRVEHDRREPEGWVSDVLTAPDHVLRFEAVEFEIALDRVYFDVPVLRPIAVG</sequence>
<dbReference type="InterPro" id="IPR008538">
    <property type="entry name" value="Uma2"/>
</dbReference>
<evidence type="ECO:0000313" key="2">
    <source>
        <dbReference type="EMBL" id="GJD61207.1"/>
    </source>
</evidence>
<keyword evidence="3" id="KW-1185">Reference proteome</keyword>
<dbReference type="PANTHER" id="PTHR36558">
    <property type="entry name" value="GLR1098 PROTEIN"/>
    <property type="match status" value="1"/>
</dbReference>
<feature type="domain" description="Putative restriction endonuclease" evidence="1">
    <location>
        <begin position="15"/>
        <end position="182"/>
    </location>
</feature>
<dbReference type="AlphaFoldDB" id="A0AA37M3B9"/>
<comment type="caution">
    <text evidence="2">The sequence shown here is derived from an EMBL/GenBank/DDBJ whole genome shotgun (WGS) entry which is preliminary data.</text>
</comment>
<evidence type="ECO:0000259" key="1">
    <source>
        <dbReference type="Pfam" id="PF05685"/>
    </source>
</evidence>
<dbReference type="RefSeq" id="WP_238190167.1">
    <property type="nucleotide sequence ID" value="NZ_BPQJ01000005.1"/>
</dbReference>
<name>A0AA37M3B9_9HYPH</name>